<keyword evidence="5" id="KW-0539">Nucleus</keyword>
<evidence type="ECO:0000256" key="4">
    <source>
        <dbReference type="ARBA" id="ARBA00023163"/>
    </source>
</evidence>
<feature type="domain" description="MSL3 chromodomain-like" evidence="8">
    <location>
        <begin position="86"/>
        <end position="150"/>
    </location>
</feature>
<dbReference type="GO" id="GO:0005634">
    <property type="term" value="C:nucleus"/>
    <property type="evidence" value="ECO:0007669"/>
    <property type="project" value="UniProtKB-SubCell"/>
</dbReference>
<feature type="region of interest" description="Disordered" evidence="6">
    <location>
        <begin position="145"/>
        <end position="192"/>
    </location>
</feature>
<dbReference type="GO" id="GO:0006355">
    <property type="term" value="P:regulation of DNA-templated transcription"/>
    <property type="evidence" value="ECO:0007669"/>
    <property type="project" value="InterPro"/>
</dbReference>
<evidence type="ECO:0000259" key="8">
    <source>
        <dbReference type="Pfam" id="PF22732"/>
    </source>
</evidence>
<dbReference type="PANTHER" id="PTHR10880:SF15">
    <property type="entry name" value="MSL COMPLEX SUBUNIT 3"/>
    <property type="match status" value="1"/>
</dbReference>
<evidence type="ECO:0000256" key="2">
    <source>
        <dbReference type="ARBA" id="ARBA00022853"/>
    </source>
</evidence>
<dbReference type="InterPro" id="IPR026541">
    <property type="entry name" value="MRG_dom"/>
</dbReference>
<evidence type="ECO:0000313" key="9">
    <source>
        <dbReference type="EMBL" id="CAE0463122.1"/>
    </source>
</evidence>
<keyword evidence="4" id="KW-0804">Transcription</keyword>
<evidence type="ECO:0008006" key="10">
    <source>
        <dbReference type="Google" id="ProtNLM"/>
    </source>
</evidence>
<dbReference type="PROSITE" id="PS51640">
    <property type="entry name" value="MRG"/>
    <property type="match status" value="1"/>
</dbReference>
<keyword evidence="3" id="KW-0805">Transcription regulation</keyword>
<dbReference type="SUPFAM" id="SSF54160">
    <property type="entry name" value="Chromo domain-like"/>
    <property type="match status" value="1"/>
</dbReference>
<feature type="compositionally biased region" description="Basic and acidic residues" evidence="6">
    <location>
        <begin position="145"/>
        <end position="181"/>
    </location>
</feature>
<feature type="compositionally biased region" description="Basic residues" evidence="6">
    <location>
        <begin position="182"/>
        <end position="191"/>
    </location>
</feature>
<reference evidence="9" key="1">
    <citation type="submission" date="2021-01" db="EMBL/GenBank/DDBJ databases">
        <authorList>
            <person name="Corre E."/>
            <person name="Pelletier E."/>
            <person name="Niang G."/>
            <person name="Scheremetjew M."/>
            <person name="Finn R."/>
            <person name="Kale V."/>
            <person name="Holt S."/>
            <person name="Cochrane G."/>
            <person name="Meng A."/>
            <person name="Brown T."/>
            <person name="Cohen L."/>
        </authorList>
    </citation>
    <scope>NUCLEOTIDE SEQUENCE</scope>
    <source>
        <strain evidence="9">MM31A-1</strain>
    </source>
</reference>
<accession>A0A7S3V856</accession>
<dbReference type="Gene3D" id="1.10.274.30">
    <property type="entry name" value="MRG domain"/>
    <property type="match status" value="1"/>
</dbReference>
<sequence length="428" mass="48611">MDVVEEPRNVSHMHLTPGGDRTQFCSLKKRSFTDISVARADFLKGIITSTNSDEKDIVVSASSESGSIASQVDPLNNDIDSNAPKFKQGDKVFVIDQGEVYLATIKKPRCPLSCEGLIQWEYKVHFHGWNSRHDRWVKEHLVMPEDDDRSKQMAEESKSKALEADNERKQKKAQAEKEKKERKSTKQKRQLKSQNVLSGFSLEDFALPFTLKKFLADDQRIITQLGKYTSQGYDTINAADTTPARMVHDLPASISIERLLKHFAKSVIKEKKESKKVIEDDGVESKYASFATDMTNIFNAVLPKYLLYSAERAQYLKLCSDGEMQSGSAAKVYSGEFLLRLLVRLPDIISSFKTVGTSGETNDMSAFQEWMILYESEGDSLGVIISELIIFLQKNSEKIFKGKYREPNTDEYTEEERAFSLKMAKMKR</sequence>
<evidence type="ECO:0000259" key="7">
    <source>
        <dbReference type="Pfam" id="PF05712"/>
    </source>
</evidence>
<dbReference type="EMBL" id="HBIO01010281">
    <property type="protein sequence ID" value="CAE0463122.1"/>
    <property type="molecule type" value="Transcribed_RNA"/>
</dbReference>
<dbReference type="Pfam" id="PF22732">
    <property type="entry name" value="MSL3_chromo-like"/>
    <property type="match status" value="1"/>
</dbReference>
<dbReference type="InterPro" id="IPR053820">
    <property type="entry name" value="MSL3_chromo-like"/>
</dbReference>
<feature type="domain" description="MRG" evidence="7">
    <location>
        <begin position="244"/>
        <end position="404"/>
    </location>
</feature>
<evidence type="ECO:0000256" key="3">
    <source>
        <dbReference type="ARBA" id="ARBA00023015"/>
    </source>
</evidence>
<dbReference type="Pfam" id="PF05712">
    <property type="entry name" value="MRG"/>
    <property type="match status" value="1"/>
</dbReference>
<dbReference type="AlphaFoldDB" id="A0A7S3V856"/>
<gene>
    <name evidence="9" type="ORF">CDEB00056_LOCUS7963</name>
</gene>
<dbReference type="InterPro" id="IPR008676">
    <property type="entry name" value="MRG"/>
</dbReference>
<dbReference type="InterPro" id="IPR016197">
    <property type="entry name" value="Chromo-like_dom_sf"/>
</dbReference>
<evidence type="ECO:0000256" key="1">
    <source>
        <dbReference type="ARBA" id="ARBA00004123"/>
    </source>
</evidence>
<dbReference type="Gene3D" id="2.30.30.140">
    <property type="match status" value="1"/>
</dbReference>
<dbReference type="GO" id="GO:0006325">
    <property type="term" value="P:chromatin organization"/>
    <property type="evidence" value="ECO:0007669"/>
    <property type="project" value="UniProtKB-KW"/>
</dbReference>
<protein>
    <recommendedName>
        <fullName evidence="10">MRG domain-containing protein</fullName>
    </recommendedName>
</protein>
<name>A0A7S3V856_9STRA</name>
<evidence type="ECO:0000256" key="6">
    <source>
        <dbReference type="SAM" id="MobiDB-lite"/>
    </source>
</evidence>
<organism evidence="9">
    <name type="scientific">Chaetoceros debilis</name>
    <dbReference type="NCBI Taxonomy" id="122233"/>
    <lineage>
        <taxon>Eukaryota</taxon>
        <taxon>Sar</taxon>
        <taxon>Stramenopiles</taxon>
        <taxon>Ochrophyta</taxon>
        <taxon>Bacillariophyta</taxon>
        <taxon>Coscinodiscophyceae</taxon>
        <taxon>Chaetocerotophycidae</taxon>
        <taxon>Chaetocerotales</taxon>
        <taxon>Chaetocerotaceae</taxon>
        <taxon>Chaetoceros</taxon>
    </lineage>
</organism>
<dbReference type="InterPro" id="IPR038217">
    <property type="entry name" value="MRG_C_sf"/>
</dbReference>
<comment type="subcellular location">
    <subcellularLocation>
        <location evidence="1">Nucleus</location>
    </subcellularLocation>
</comment>
<keyword evidence="2" id="KW-0156">Chromatin regulator</keyword>
<evidence type="ECO:0000256" key="5">
    <source>
        <dbReference type="ARBA" id="ARBA00023242"/>
    </source>
</evidence>
<dbReference type="GO" id="GO:0000123">
    <property type="term" value="C:histone acetyltransferase complex"/>
    <property type="evidence" value="ECO:0007669"/>
    <property type="project" value="TreeGrafter"/>
</dbReference>
<dbReference type="PANTHER" id="PTHR10880">
    <property type="entry name" value="MORTALITY FACTOR 4-LIKE PROTEIN"/>
    <property type="match status" value="1"/>
</dbReference>
<proteinExistence type="predicted"/>